<feature type="compositionally biased region" description="Basic and acidic residues" evidence="1">
    <location>
        <begin position="1012"/>
        <end position="1035"/>
    </location>
</feature>
<dbReference type="STRING" id="47428.A0A284QJZ0"/>
<dbReference type="Proteomes" id="UP000219338">
    <property type="component" value="Unassembled WGS sequence"/>
</dbReference>
<dbReference type="EMBL" id="FUEG01000001">
    <property type="protein sequence ID" value="SJK96775.1"/>
    <property type="molecule type" value="Genomic_DNA"/>
</dbReference>
<accession>A0A284QJZ0</accession>
<feature type="compositionally biased region" description="Basic and acidic residues" evidence="1">
    <location>
        <begin position="114"/>
        <end position="123"/>
    </location>
</feature>
<feature type="compositionally biased region" description="Pro residues" evidence="1">
    <location>
        <begin position="91"/>
        <end position="102"/>
    </location>
</feature>
<evidence type="ECO:0008006" key="4">
    <source>
        <dbReference type="Google" id="ProtNLM"/>
    </source>
</evidence>
<feature type="region of interest" description="Disordered" evidence="1">
    <location>
        <begin position="1057"/>
        <end position="1138"/>
    </location>
</feature>
<feature type="compositionally biased region" description="Basic and acidic residues" evidence="1">
    <location>
        <begin position="1061"/>
        <end position="1118"/>
    </location>
</feature>
<dbReference type="AlphaFoldDB" id="A0A284QJZ0"/>
<sequence length="1216" mass="139584">MPRSPQPGASRRERRRYYDRDDSAALASLLSSRGREVPETLLTARCPGPLRRAATEPVPVPEHRERPRRVQERARRDDVEEYRAEQYDTPQTPPGSPVPPFPRLNTPSSPLENPDLHQPRREQPTGQRPHPARPHNPLFDAPTVGLESRIDEVKIAAQFIDALKRATLDDSNMDAEDIRRLREASPDLPFDKTDPDFLFALRTFFATTNSSEATYKAFLFAYKERHPEIQQLSFYQMKKHIERLSGVVPIAHDMCIDSCAGFTGPYKDLDACPYCSKPRYENGHPRRQFHTIPIGPIIQALYASPESAKKMRYRVQTTHEILEYANDNGGKLENYSDVYCGQEYLNAVRDGRIQDDDSFISISLDGAQLYRDKNSDCWMFIYLFYDLSPDYRYKKAYVIPGGVVGGPNKPKNTDSYLFPALYHLSALQQEGLRVWDSYQSVYFDDTPFLGYTLADGVAMANISGMVGCHGKCGCRLHCKCHGRRREGDGHYYPAMLKPNDYDIPGANHPDLTFADLHRFRQDIGPWYNDGIRQLASARNPAQYQHIRLETGLCRPTIFSGIHYSLSVPQMFLMDIMHLVCLNDPDLLLGLWRGVIQVYKPDSKDNWEWFVLKGKVWKSHGETIARATPFLPSSFDRAPRNPAEKINSGYKAWEYLLYLFALGPALLCSILPSHYWKNYCKLVRGIQLLQQHRKILPEQLVEGTRLLCEFVKEFEELYYMRREARLHFIRQSVHMLTHIGPETVRVGPLACYAQWVMETIIGNLGEEIRQDLDPYANISQRAILHAQMNCIRFQIPDIQLTPPTGKDSLPKHAKPVDGTGYLLLPRRQETLIDVSDLEADAIMDLWQQNQWPNAERWPRCVKQWGRLRLPNGQVARSFWMEKRAGIRRNLRNTRNVKININGRIDFAEVQYFFQLRFGEDIHTLALVSIYSPPNMSLLAESFQTVYTCDYQGDADLRAIFVTDIAAVVAMVPSKTKFPSPPSACGPTLQNHFSIRQICSVSIRRMRNAIIEEAKPRAHSQEPEQEHVRSPEPEARASLEPITNPLDDLYETIDLRAPVHLPSDQEERSPEQKDQHMEEPKHDQEQDHPQHQQDHPQHEDQPQHEQDKPQHEDQLQHEQDQPPQHQQDQPQSKQELSGTIAKALRLATPGTSLTQKSVCMRNWIAKDPENNRLMVDFEAYYAKVPKDARLKQLEEAKAAKKVVVKKSGSGSTKNKKAS</sequence>
<name>A0A284QJZ0_ARMOS</name>
<keyword evidence="3" id="KW-1185">Reference proteome</keyword>
<dbReference type="PANTHER" id="PTHR46579:SF1">
    <property type="entry name" value="F5_8 TYPE C DOMAIN-CONTAINING PROTEIN"/>
    <property type="match status" value="1"/>
</dbReference>
<dbReference type="InterPro" id="IPR004242">
    <property type="entry name" value="Transposase_21"/>
</dbReference>
<feature type="region of interest" description="Disordered" evidence="1">
    <location>
        <begin position="1012"/>
        <end position="1039"/>
    </location>
</feature>
<dbReference type="PANTHER" id="PTHR46579">
    <property type="entry name" value="F5/8 TYPE C DOMAIN-CONTAINING PROTEIN-RELATED"/>
    <property type="match status" value="1"/>
</dbReference>
<feature type="compositionally biased region" description="Low complexity" evidence="1">
    <location>
        <begin position="1119"/>
        <end position="1133"/>
    </location>
</feature>
<evidence type="ECO:0000313" key="3">
    <source>
        <dbReference type="Proteomes" id="UP000219338"/>
    </source>
</evidence>
<reference evidence="3" key="1">
    <citation type="journal article" date="2017" name="Nat. Ecol. Evol.">
        <title>Genome expansion and lineage-specific genetic innovations in the forest pathogenic fungi Armillaria.</title>
        <authorList>
            <person name="Sipos G."/>
            <person name="Prasanna A.N."/>
            <person name="Walter M.C."/>
            <person name="O'Connor E."/>
            <person name="Balint B."/>
            <person name="Krizsan K."/>
            <person name="Kiss B."/>
            <person name="Hess J."/>
            <person name="Varga T."/>
            <person name="Slot J."/>
            <person name="Riley R."/>
            <person name="Boka B."/>
            <person name="Rigling D."/>
            <person name="Barry K."/>
            <person name="Lee J."/>
            <person name="Mihaltcheva S."/>
            <person name="LaButti K."/>
            <person name="Lipzen A."/>
            <person name="Waldron R."/>
            <person name="Moloney N.M."/>
            <person name="Sperisen C."/>
            <person name="Kredics L."/>
            <person name="Vagvoelgyi C."/>
            <person name="Patrignani A."/>
            <person name="Fitzpatrick D."/>
            <person name="Nagy I."/>
            <person name="Doyle S."/>
            <person name="Anderson J.B."/>
            <person name="Grigoriev I.V."/>
            <person name="Gueldener U."/>
            <person name="Muensterkoetter M."/>
            <person name="Nagy L.G."/>
        </authorList>
    </citation>
    <scope>NUCLEOTIDE SEQUENCE [LARGE SCALE GENOMIC DNA]</scope>
    <source>
        <strain evidence="3">C18/9</strain>
    </source>
</reference>
<dbReference type="OrthoDB" id="2669721at2759"/>
<feature type="compositionally biased region" description="Basic and acidic residues" evidence="1">
    <location>
        <begin position="61"/>
        <end position="86"/>
    </location>
</feature>
<feature type="region of interest" description="Disordered" evidence="1">
    <location>
        <begin position="1"/>
        <end position="142"/>
    </location>
</feature>
<evidence type="ECO:0000256" key="1">
    <source>
        <dbReference type="SAM" id="MobiDB-lite"/>
    </source>
</evidence>
<protein>
    <recommendedName>
        <fullName evidence="4">Transposase family Tnp2 protein</fullName>
    </recommendedName>
</protein>
<dbReference type="Pfam" id="PF02992">
    <property type="entry name" value="Transposase_21"/>
    <property type="match status" value="1"/>
</dbReference>
<gene>
    <name evidence="2" type="ORF">ARMOST_00021</name>
</gene>
<proteinExistence type="predicted"/>
<evidence type="ECO:0000313" key="2">
    <source>
        <dbReference type="EMBL" id="SJK96775.1"/>
    </source>
</evidence>
<dbReference type="OMA" id="DERXRND"/>
<organism evidence="2 3">
    <name type="scientific">Armillaria ostoyae</name>
    <name type="common">Armillaria root rot fungus</name>
    <dbReference type="NCBI Taxonomy" id="47428"/>
    <lineage>
        <taxon>Eukaryota</taxon>
        <taxon>Fungi</taxon>
        <taxon>Dikarya</taxon>
        <taxon>Basidiomycota</taxon>
        <taxon>Agaricomycotina</taxon>
        <taxon>Agaricomycetes</taxon>
        <taxon>Agaricomycetidae</taxon>
        <taxon>Agaricales</taxon>
        <taxon>Marasmiineae</taxon>
        <taxon>Physalacriaceae</taxon>
        <taxon>Armillaria</taxon>
    </lineage>
</organism>